<dbReference type="Gene3D" id="3.40.50.1820">
    <property type="entry name" value="alpha/beta hydrolase"/>
    <property type="match status" value="1"/>
</dbReference>
<dbReference type="STRING" id="1037660.A0A066VUG0"/>
<feature type="transmembrane region" description="Helical" evidence="1">
    <location>
        <begin position="537"/>
        <end position="556"/>
    </location>
</feature>
<dbReference type="OrthoDB" id="5985073at2759"/>
<keyword evidence="1" id="KW-0472">Membrane</keyword>
<dbReference type="PANTHER" id="PTHR35560">
    <property type="entry name" value="BLL0132 PROTEIN"/>
    <property type="match status" value="1"/>
</dbReference>
<evidence type="ECO:0000313" key="4">
    <source>
        <dbReference type="Proteomes" id="UP000027361"/>
    </source>
</evidence>
<name>A0A066VUG0_TILAU</name>
<comment type="caution">
    <text evidence="3">The sequence shown here is derived from an EMBL/GenBank/DDBJ whole genome shotgun (WGS) entry which is preliminary data.</text>
</comment>
<evidence type="ECO:0000313" key="3">
    <source>
        <dbReference type="EMBL" id="KDN43893.1"/>
    </source>
</evidence>
<evidence type="ECO:0000256" key="1">
    <source>
        <dbReference type="SAM" id="Phobius"/>
    </source>
</evidence>
<sequence length="575" mass="62694">MRPVRALALSLALLASSSCSSSVLADELDVLNLGNSGTFPASSVHSALRTDAGASSLRSRHAKLAGLGRAETLAPPAGDGIHEQQRLQPRQQTNAAVMQAPTADQQQAIVNKSATDPLGAAYMALNLPGLNQTDNNFYKQGTLIPTDVEGGQQLPINLPTPYIPNANATHDDAGGWTALPTNLPNFTLNRTMVIKENAIMPFYVNSDYDPANIQKTIIVWPGKPRDSWAYTNYVQNALNIIVKRGTNPDINLKSVLIIGPAWMNEVDQKAGASQANELVFHGSQWNHGGNSRSPNLAHSITSYEVVDKFLDMVFDTAKFPNMKGAVVLGHSMGGQATQRYALLKKTKVYDNNVKFWIGNPGSYAWISSSRPFTNATCTGTTGDQWHYGLNGNQNTISKYARNDVIANTSYVVERYRSRKVHYAFALLDNGPGDTHCQASLQGNSHLQRGAEFVISLSNMPGGFPQSHTVDFVASTSHQDYPMISTDVSLKRIFLDDWGIPKFPDVANTTNPGDKPATKQPEAHAFATPPHVIMATSLLWGSVVLCLFTFFCLPLFFPSKSFTPHEDTYLGDVKKW</sequence>
<protein>
    <recommendedName>
        <fullName evidence="5">Alpha/beta-hydrolase</fullName>
    </recommendedName>
</protein>
<proteinExistence type="predicted"/>
<feature type="signal peptide" evidence="2">
    <location>
        <begin position="1"/>
        <end position="25"/>
    </location>
</feature>
<organism evidence="3 4">
    <name type="scientific">Tilletiaria anomala (strain ATCC 24038 / CBS 436.72 / UBC 951)</name>
    <dbReference type="NCBI Taxonomy" id="1037660"/>
    <lineage>
        <taxon>Eukaryota</taxon>
        <taxon>Fungi</taxon>
        <taxon>Dikarya</taxon>
        <taxon>Basidiomycota</taxon>
        <taxon>Ustilaginomycotina</taxon>
        <taxon>Exobasidiomycetes</taxon>
        <taxon>Georgefischeriales</taxon>
        <taxon>Tilletiariaceae</taxon>
        <taxon>Tilletiaria</taxon>
    </lineage>
</organism>
<dbReference type="RefSeq" id="XP_013242514.1">
    <property type="nucleotide sequence ID" value="XM_013387060.1"/>
</dbReference>
<evidence type="ECO:0008006" key="5">
    <source>
        <dbReference type="Google" id="ProtNLM"/>
    </source>
</evidence>
<dbReference type="SUPFAM" id="SSF53474">
    <property type="entry name" value="alpha/beta-Hydrolases"/>
    <property type="match status" value="1"/>
</dbReference>
<feature type="chain" id="PRO_5001633261" description="Alpha/beta-hydrolase" evidence="2">
    <location>
        <begin position="26"/>
        <end position="575"/>
    </location>
</feature>
<keyword evidence="4" id="KW-1185">Reference proteome</keyword>
<dbReference type="HOGENOM" id="CLU_023751_4_0_1"/>
<keyword evidence="2" id="KW-0732">Signal</keyword>
<evidence type="ECO:0000256" key="2">
    <source>
        <dbReference type="SAM" id="SignalP"/>
    </source>
</evidence>
<dbReference type="Proteomes" id="UP000027361">
    <property type="component" value="Unassembled WGS sequence"/>
</dbReference>
<dbReference type="OMA" id="HQDYPMI"/>
<accession>A0A066VUG0</accession>
<reference evidence="3 4" key="1">
    <citation type="submission" date="2014-05" db="EMBL/GenBank/DDBJ databases">
        <title>Draft genome sequence of a rare smut relative, Tilletiaria anomala UBC 951.</title>
        <authorList>
            <consortium name="DOE Joint Genome Institute"/>
            <person name="Toome M."/>
            <person name="Kuo A."/>
            <person name="Henrissat B."/>
            <person name="Lipzen A."/>
            <person name="Tritt A."/>
            <person name="Yoshinaga Y."/>
            <person name="Zane M."/>
            <person name="Barry K."/>
            <person name="Grigoriev I.V."/>
            <person name="Spatafora J.W."/>
            <person name="Aimea M.C."/>
        </authorList>
    </citation>
    <scope>NUCLEOTIDE SEQUENCE [LARGE SCALE GENOMIC DNA]</scope>
    <source>
        <strain evidence="3 4">UBC 951</strain>
    </source>
</reference>
<dbReference type="PROSITE" id="PS51257">
    <property type="entry name" value="PROKAR_LIPOPROTEIN"/>
    <property type="match status" value="1"/>
</dbReference>
<dbReference type="PANTHER" id="PTHR35560:SF3">
    <property type="entry name" value="PEPTIDASE S9 PROLYL OLIGOPEPTIDASE CATALYTIC DOMAIN-CONTAINING PROTEIN"/>
    <property type="match status" value="1"/>
</dbReference>
<dbReference type="AlphaFoldDB" id="A0A066VUG0"/>
<keyword evidence="1" id="KW-1133">Transmembrane helix</keyword>
<dbReference type="EMBL" id="JMSN01000057">
    <property type="protein sequence ID" value="KDN43893.1"/>
    <property type="molecule type" value="Genomic_DNA"/>
</dbReference>
<dbReference type="GeneID" id="25264656"/>
<dbReference type="InParanoid" id="A0A066VUG0"/>
<dbReference type="InterPro" id="IPR029058">
    <property type="entry name" value="AB_hydrolase_fold"/>
</dbReference>
<keyword evidence="1" id="KW-0812">Transmembrane</keyword>
<gene>
    <name evidence="3" type="ORF">K437DRAFT_257285</name>
</gene>